<evidence type="ECO:0000313" key="1">
    <source>
        <dbReference type="EMBL" id="SNR41433.1"/>
    </source>
</evidence>
<proteinExistence type="predicted"/>
<protein>
    <submittedName>
        <fullName evidence="1">Glycosyltransferase involved in cell wall bisynthesis</fullName>
    </submittedName>
</protein>
<organism evidence="1 2">
    <name type="scientific">Blastococcus mobilis</name>
    <dbReference type="NCBI Taxonomy" id="1938746"/>
    <lineage>
        <taxon>Bacteria</taxon>
        <taxon>Bacillati</taxon>
        <taxon>Actinomycetota</taxon>
        <taxon>Actinomycetes</taxon>
        <taxon>Geodermatophilales</taxon>
        <taxon>Geodermatophilaceae</taxon>
        <taxon>Blastococcus</taxon>
    </lineage>
</organism>
<dbReference type="SUPFAM" id="SSF53756">
    <property type="entry name" value="UDP-Glycosyltransferase/glycogen phosphorylase"/>
    <property type="match status" value="1"/>
</dbReference>
<reference evidence="1 2" key="1">
    <citation type="submission" date="2017-06" db="EMBL/GenBank/DDBJ databases">
        <authorList>
            <person name="Kim H.J."/>
            <person name="Triplett B.A."/>
        </authorList>
    </citation>
    <scope>NUCLEOTIDE SEQUENCE [LARGE SCALE GENOMIC DNA]</scope>
    <source>
        <strain evidence="1 2">DSM 44272</strain>
    </source>
</reference>
<keyword evidence="1" id="KW-0808">Transferase</keyword>
<dbReference type="RefSeq" id="WP_089335910.1">
    <property type="nucleotide sequence ID" value="NZ_FZNO01000006.1"/>
</dbReference>
<keyword evidence="2" id="KW-1185">Reference proteome</keyword>
<dbReference type="EMBL" id="FZNO01000006">
    <property type="protein sequence ID" value="SNR41433.1"/>
    <property type="molecule type" value="Genomic_DNA"/>
</dbReference>
<accession>A0A238W5J1</accession>
<dbReference type="GO" id="GO:0016740">
    <property type="term" value="F:transferase activity"/>
    <property type="evidence" value="ECO:0007669"/>
    <property type="project" value="UniProtKB-KW"/>
</dbReference>
<gene>
    <name evidence="1" type="ORF">SAMN06272737_106103</name>
</gene>
<dbReference type="Gene3D" id="3.40.50.2000">
    <property type="entry name" value="Glycogen Phosphorylase B"/>
    <property type="match status" value="2"/>
</dbReference>
<dbReference type="Pfam" id="PF13692">
    <property type="entry name" value="Glyco_trans_1_4"/>
    <property type="match status" value="1"/>
</dbReference>
<sequence length="343" mass="38584">MSDEITVLQSFPEPRPTTNPYVVMLRRSLEDEPALRVLTFTWRQALLGRYDLFHVHWPEILVSGRSSAKAWVRRALFLALLLRLRLTGTPMVRTLHNLRPQEGVPRPAALLLRLAERWTSLSVRLNETTPVDERSPHVTIPHGHYRDWFAAHQAPPRERHRAVFVGLIRPYKNVDGLIRAFRTTADRAPRVRLQIAGEPASPKLADTLRIAAAGEPRVALSLEFLSDERLVEAVSRAELVVLPYREMHNSGAALMALSLDRPVLLPDNEVNARLAAEVGADWVIRYDGELTGQVLLAALEEAGHIPPEARPDLSRREWDRTGADHTAAYRLALQVPGRRVPGA</sequence>
<dbReference type="Proteomes" id="UP000198403">
    <property type="component" value="Unassembled WGS sequence"/>
</dbReference>
<evidence type="ECO:0000313" key="2">
    <source>
        <dbReference type="Proteomes" id="UP000198403"/>
    </source>
</evidence>
<name>A0A238W5J1_9ACTN</name>
<dbReference type="AlphaFoldDB" id="A0A238W5J1"/>